<dbReference type="NCBIfam" id="TIGR00763">
    <property type="entry name" value="lon"/>
    <property type="match status" value="1"/>
</dbReference>
<keyword evidence="14" id="KW-1185">Reference proteome</keyword>
<dbReference type="SUPFAM" id="SSF54211">
    <property type="entry name" value="Ribosomal protein S5 domain 2-like"/>
    <property type="match status" value="1"/>
</dbReference>
<evidence type="ECO:0000313" key="14">
    <source>
        <dbReference type="Proteomes" id="UP001519460"/>
    </source>
</evidence>
<dbReference type="SMART" id="SM00382">
    <property type="entry name" value="AAA"/>
    <property type="match status" value="1"/>
</dbReference>
<evidence type="ECO:0000256" key="3">
    <source>
        <dbReference type="ARBA" id="ARBA00022741"/>
    </source>
</evidence>
<dbReference type="Gene3D" id="3.40.50.300">
    <property type="entry name" value="P-loop containing nucleotide triphosphate hydrolases"/>
    <property type="match status" value="1"/>
</dbReference>
<evidence type="ECO:0000256" key="2">
    <source>
        <dbReference type="ARBA" id="ARBA00022670"/>
    </source>
</evidence>
<gene>
    <name evidence="13" type="ORF">BaRGS_00016124</name>
</gene>
<dbReference type="EC" id="3.4.21.53" evidence="8"/>
<sequence length="676" mass="75689">MSRKHKRDQRKTRSQHAGPCTRQGRASGPKRKAFTKGSAKFRTPVRPNYQYQTRQHSRSQNRPASQETCASPGLILGSLTKKHKSCQTNSASLELLTNAEAPRHQRVSQRVSAASGCPWSQHKSSSGRVFYFNRLTRKSTWIKPDEMKVPAEEDSIPQHVRDVIKEERRKLSYLQPFSAEHNVSRNYLEWLTCLPWGKYSQETLDLDKARQMLDLDHYGMEDVKRRILEFIAVSQLRGNTRGKILCFLGPPGVGKTSVARSIARSLNREFFRFSVGGMTDVAEIKGHRRTYIGAMPGKMVQCLKKTKTFNPLLLIDEVDKLGRSSLGDPASALLEMLDPEQNANFLDHYLDVTIDLSKVLFICTANVKESIPEPLRDRMEIIDVSGYVADEKRNIAKSYLVPQILEQTGVTQDKVKLTDTAMNLLIKSYCRESGVRNLQKHIEKIYRKAAYKLVSEGVDTVTVDTDNLQDFVGKPVFTQDRMYQETPPGVVAGLAWTPTGGAIMYVETALKKPYDANASSKDQGTLEMTGNLGNVMKESAIMSYTFAKPYLSRRFPDNHVLQHAAVHLHVPEGATPKDGPSAGSTIATALLSLALDRPARQNLAMTGEVSLTGKILPVGGVREKAIAAKRACIGCIILPEENRKDYDELPDFIKRGLAVYFVTHYDEVFNLAFPNV</sequence>
<dbReference type="InterPro" id="IPR004815">
    <property type="entry name" value="Lon_bac/euk-typ"/>
</dbReference>
<keyword evidence="3" id="KW-0547">Nucleotide-binding</keyword>
<feature type="active site" evidence="9">
    <location>
        <position position="581"/>
    </location>
</feature>
<dbReference type="CDD" id="cd19500">
    <property type="entry name" value="RecA-like_Lon"/>
    <property type="match status" value="1"/>
</dbReference>
<dbReference type="PROSITE" id="PS01159">
    <property type="entry name" value="WW_DOMAIN_1"/>
    <property type="match status" value="1"/>
</dbReference>
<evidence type="ECO:0000256" key="6">
    <source>
        <dbReference type="ARBA" id="ARBA00022840"/>
    </source>
</evidence>
<dbReference type="InterPro" id="IPR054594">
    <property type="entry name" value="Lon_lid"/>
</dbReference>
<comment type="subcellular location">
    <subcellularLocation>
        <location evidence="1">Mitochondrion matrix</location>
    </subcellularLocation>
</comment>
<feature type="domain" description="WW" evidence="11">
    <location>
        <begin position="118"/>
        <end position="146"/>
    </location>
</feature>
<proteinExistence type="inferred from homology"/>
<comment type="caution">
    <text evidence="13">The sequence shown here is derived from an EMBL/GenBank/DDBJ whole genome shotgun (WGS) entry which is preliminary data.</text>
</comment>
<dbReference type="AlphaFoldDB" id="A0ABD0KZW4"/>
<evidence type="ECO:0000256" key="9">
    <source>
        <dbReference type="PROSITE-ProRule" id="PRU01122"/>
    </source>
</evidence>
<dbReference type="Pfam" id="PF05362">
    <property type="entry name" value="Lon_C"/>
    <property type="match status" value="1"/>
</dbReference>
<dbReference type="FunFam" id="1.10.8.60:FF:000043">
    <property type="entry name" value="Lon protease homolog, mitochondrial"/>
    <property type="match status" value="1"/>
</dbReference>
<dbReference type="FunFam" id="3.40.50.300:FF:000021">
    <property type="entry name" value="Lon protease homolog"/>
    <property type="match status" value="1"/>
</dbReference>
<dbReference type="FunFam" id="1.20.5.5270:FF:000001">
    <property type="entry name" value="Lon protease homolog, mitochondrial"/>
    <property type="match status" value="1"/>
</dbReference>
<dbReference type="PROSITE" id="PS51786">
    <property type="entry name" value="LON_PROTEOLYTIC"/>
    <property type="match status" value="1"/>
</dbReference>
<accession>A0ABD0KZW4</accession>
<evidence type="ECO:0000313" key="13">
    <source>
        <dbReference type="EMBL" id="KAK7492645.1"/>
    </source>
</evidence>
<dbReference type="PROSITE" id="PS50020">
    <property type="entry name" value="WW_DOMAIN_2"/>
    <property type="match status" value="1"/>
</dbReference>
<evidence type="ECO:0000256" key="1">
    <source>
        <dbReference type="ARBA" id="ARBA00004305"/>
    </source>
</evidence>
<dbReference type="GO" id="GO:0004176">
    <property type="term" value="F:ATP-dependent peptidase activity"/>
    <property type="evidence" value="ECO:0007669"/>
    <property type="project" value="UniProtKB-UniRule"/>
</dbReference>
<dbReference type="Gene3D" id="1.10.8.60">
    <property type="match status" value="1"/>
</dbReference>
<dbReference type="Pfam" id="PF00397">
    <property type="entry name" value="WW"/>
    <property type="match status" value="1"/>
</dbReference>
<keyword evidence="5 9" id="KW-0720">Serine protease</keyword>
<dbReference type="GO" id="GO:0005524">
    <property type="term" value="F:ATP binding"/>
    <property type="evidence" value="ECO:0007669"/>
    <property type="project" value="UniProtKB-KW"/>
</dbReference>
<evidence type="ECO:0000256" key="10">
    <source>
        <dbReference type="SAM" id="MobiDB-lite"/>
    </source>
</evidence>
<dbReference type="InterPro" id="IPR001202">
    <property type="entry name" value="WW_dom"/>
</dbReference>
<feature type="region of interest" description="Disordered" evidence="10">
    <location>
        <begin position="1"/>
        <end position="70"/>
    </location>
</feature>
<evidence type="ECO:0000259" key="12">
    <source>
        <dbReference type="PROSITE" id="PS51786"/>
    </source>
</evidence>
<dbReference type="PANTHER" id="PTHR43718">
    <property type="entry name" value="LON PROTEASE"/>
    <property type="match status" value="1"/>
</dbReference>
<feature type="compositionally biased region" description="Basic residues" evidence="10">
    <location>
        <begin position="1"/>
        <end position="14"/>
    </location>
</feature>
<dbReference type="PRINTS" id="PR00830">
    <property type="entry name" value="ENDOLAPTASE"/>
</dbReference>
<keyword evidence="6" id="KW-0067">ATP-binding</keyword>
<evidence type="ECO:0000256" key="4">
    <source>
        <dbReference type="ARBA" id="ARBA00022801"/>
    </source>
</evidence>
<feature type="active site" evidence="9">
    <location>
        <position position="624"/>
    </location>
</feature>
<comment type="similarity">
    <text evidence="9">Belongs to the peptidase S16 family.</text>
</comment>
<dbReference type="InterPro" id="IPR020568">
    <property type="entry name" value="Ribosomal_Su5_D2-typ_SF"/>
</dbReference>
<keyword evidence="2 9" id="KW-0645">Protease</keyword>
<dbReference type="InterPro" id="IPR014721">
    <property type="entry name" value="Ribsml_uS5_D2-typ_fold_subgr"/>
</dbReference>
<dbReference type="PANTHER" id="PTHR43718:SF2">
    <property type="entry name" value="LON PROTEASE HOMOLOG, MITOCHONDRIAL"/>
    <property type="match status" value="1"/>
</dbReference>
<dbReference type="Gene3D" id="2.20.70.10">
    <property type="match status" value="1"/>
</dbReference>
<dbReference type="SUPFAM" id="SSF51045">
    <property type="entry name" value="WW domain"/>
    <property type="match status" value="1"/>
</dbReference>
<dbReference type="Gene3D" id="3.30.230.10">
    <property type="match status" value="1"/>
</dbReference>
<dbReference type="InterPro" id="IPR027417">
    <property type="entry name" value="P-loop_NTPase"/>
</dbReference>
<organism evidence="13 14">
    <name type="scientific">Batillaria attramentaria</name>
    <dbReference type="NCBI Taxonomy" id="370345"/>
    <lineage>
        <taxon>Eukaryota</taxon>
        <taxon>Metazoa</taxon>
        <taxon>Spiralia</taxon>
        <taxon>Lophotrochozoa</taxon>
        <taxon>Mollusca</taxon>
        <taxon>Gastropoda</taxon>
        <taxon>Caenogastropoda</taxon>
        <taxon>Sorbeoconcha</taxon>
        <taxon>Cerithioidea</taxon>
        <taxon>Batillariidae</taxon>
        <taxon>Batillaria</taxon>
    </lineage>
</organism>
<dbReference type="GO" id="GO:0005759">
    <property type="term" value="C:mitochondrial matrix"/>
    <property type="evidence" value="ECO:0007669"/>
    <property type="project" value="UniProtKB-SubCell"/>
</dbReference>
<dbReference type="InterPro" id="IPR008269">
    <property type="entry name" value="Lon_proteolytic"/>
</dbReference>
<evidence type="ECO:0000256" key="5">
    <source>
        <dbReference type="ARBA" id="ARBA00022825"/>
    </source>
</evidence>
<evidence type="ECO:0000256" key="8">
    <source>
        <dbReference type="ARBA" id="ARBA00066743"/>
    </source>
</evidence>
<dbReference type="Proteomes" id="UP001519460">
    <property type="component" value="Unassembled WGS sequence"/>
</dbReference>
<evidence type="ECO:0000256" key="7">
    <source>
        <dbReference type="ARBA" id="ARBA00050665"/>
    </source>
</evidence>
<reference evidence="13 14" key="1">
    <citation type="journal article" date="2023" name="Sci. Data">
        <title>Genome assembly of the Korean intertidal mud-creeper Batillaria attramentaria.</title>
        <authorList>
            <person name="Patra A.K."/>
            <person name="Ho P.T."/>
            <person name="Jun S."/>
            <person name="Lee S.J."/>
            <person name="Kim Y."/>
            <person name="Won Y.J."/>
        </authorList>
    </citation>
    <scope>NUCLEOTIDE SEQUENCE [LARGE SCALE GENOMIC DNA]</scope>
    <source>
        <strain evidence="13">Wonlab-2016</strain>
    </source>
</reference>
<dbReference type="Pfam" id="PF22667">
    <property type="entry name" value="Lon_lid"/>
    <property type="match status" value="1"/>
</dbReference>
<dbReference type="InterPro" id="IPR003959">
    <property type="entry name" value="ATPase_AAA_core"/>
</dbReference>
<dbReference type="InterPro" id="IPR003593">
    <property type="entry name" value="AAA+_ATPase"/>
</dbReference>
<dbReference type="CDD" id="cd00201">
    <property type="entry name" value="WW"/>
    <property type="match status" value="1"/>
</dbReference>
<name>A0ABD0KZW4_9CAEN</name>
<dbReference type="GO" id="GO:0006508">
    <property type="term" value="P:proteolysis"/>
    <property type="evidence" value="ECO:0007669"/>
    <property type="project" value="UniProtKB-KW"/>
</dbReference>
<feature type="compositionally biased region" description="Polar residues" evidence="10">
    <location>
        <begin position="49"/>
        <end position="69"/>
    </location>
</feature>
<dbReference type="InterPro" id="IPR027065">
    <property type="entry name" value="Lon_Prtase"/>
</dbReference>
<dbReference type="EMBL" id="JACVVK020000101">
    <property type="protein sequence ID" value="KAK7492645.1"/>
    <property type="molecule type" value="Genomic_DNA"/>
</dbReference>
<dbReference type="GO" id="GO:0004252">
    <property type="term" value="F:serine-type endopeptidase activity"/>
    <property type="evidence" value="ECO:0007669"/>
    <property type="project" value="UniProtKB-UniRule"/>
</dbReference>
<comment type="catalytic activity">
    <reaction evidence="7">
        <text>Hydrolysis of proteins in presence of ATP.</text>
        <dbReference type="EC" id="3.4.21.53"/>
    </reaction>
</comment>
<dbReference type="SMART" id="SM00456">
    <property type="entry name" value="WW"/>
    <property type="match status" value="1"/>
</dbReference>
<dbReference type="Pfam" id="PF00004">
    <property type="entry name" value="AAA"/>
    <property type="match status" value="1"/>
</dbReference>
<feature type="domain" description="Lon proteolytic" evidence="12">
    <location>
        <begin position="485"/>
        <end position="675"/>
    </location>
</feature>
<dbReference type="Gene3D" id="1.20.5.5270">
    <property type="match status" value="1"/>
</dbReference>
<protein>
    <recommendedName>
        <fullName evidence="8">endopeptidase La</fullName>
        <ecNumber evidence="8">3.4.21.53</ecNumber>
    </recommendedName>
</protein>
<keyword evidence="4 9" id="KW-0378">Hydrolase</keyword>
<dbReference type="InterPro" id="IPR036020">
    <property type="entry name" value="WW_dom_sf"/>
</dbReference>
<dbReference type="FunFam" id="3.30.230.10:FF:000015">
    <property type="entry name" value="Lon protease homolog, mitochondrial"/>
    <property type="match status" value="1"/>
</dbReference>
<dbReference type="SUPFAM" id="SSF52540">
    <property type="entry name" value="P-loop containing nucleoside triphosphate hydrolases"/>
    <property type="match status" value="1"/>
</dbReference>
<evidence type="ECO:0000259" key="11">
    <source>
        <dbReference type="PROSITE" id="PS50020"/>
    </source>
</evidence>